<evidence type="ECO:0000313" key="2">
    <source>
        <dbReference type="Proteomes" id="UP000019335"/>
    </source>
</evidence>
<dbReference type="EMBL" id="AZIL01002301">
    <property type="protein sequence ID" value="EWM22006.1"/>
    <property type="molecule type" value="Genomic_DNA"/>
</dbReference>
<accession>W7TNQ0</accession>
<gene>
    <name evidence="1" type="ORF">Naga_100353g2</name>
</gene>
<name>W7TNQ0_9STRA</name>
<organism evidence="1 2">
    <name type="scientific">Nannochloropsis gaditana</name>
    <dbReference type="NCBI Taxonomy" id="72520"/>
    <lineage>
        <taxon>Eukaryota</taxon>
        <taxon>Sar</taxon>
        <taxon>Stramenopiles</taxon>
        <taxon>Ochrophyta</taxon>
        <taxon>Eustigmatophyceae</taxon>
        <taxon>Eustigmatales</taxon>
        <taxon>Monodopsidaceae</taxon>
        <taxon>Nannochloropsis</taxon>
    </lineage>
</organism>
<comment type="caution">
    <text evidence="1">The sequence shown here is derived from an EMBL/GenBank/DDBJ whole genome shotgun (WGS) entry which is preliminary data.</text>
</comment>
<dbReference type="Proteomes" id="UP000019335">
    <property type="component" value="Unassembled WGS sequence"/>
</dbReference>
<dbReference type="AlphaFoldDB" id="W7TNQ0"/>
<keyword evidence="2" id="KW-1185">Reference proteome</keyword>
<sequence>MDVQLDGRILQRVRQLPACAAPGRSRRFPLDGRAYRPRRRHSLPDIDRLLCQGDQDKEGHMRPRAHHSHECPHSCAYALPSSH</sequence>
<proteinExistence type="predicted"/>
<reference evidence="1 2" key="1">
    <citation type="journal article" date="2014" name="Mol. Plant">
        <title>Chromosome Scale Genome Assembly and Transcriptome Profiling of Nannochloropsis gaditana in Nitrogen Depletion.</title>
        <authorList>
            <person name="Corteggiani Carpinelli E."/>
            <person name="Telatin A."/>
            <person name="Vitulo N."/>
            <person name="Forcato C."/>
            <person name="D'Angelo M."/>
            <person name="Schiavon R."/>
            <person name="Vezzi A."/>
            <person name="Giacometti G.M."/>
            <person name="Morosinotto T."/>
            <person name="Valle G."/>
        </authorList>
    </citation>
    <scope>NUCLEOTIDE SEQUENCE [LARGE SCALE GENOMIC DNA]</scope>
    <source>
        <strain evidence="1 2">B-31</strain>
    </source>
</reference>
<evidence type="ECO:0000313" key="1">
    <source>
        <dbReference type="EMBL" id="EWM22006.1"/>
    </source>
</evidence>
<protein>
    <submittedName>
        <fullName evidence="1">Uncharacterized protein</fullName>
    </submittedName>
</protein>